<organism evidence="10 11">
    <name type="scientific">Azospirillum cavernae</name>
    <dbReference type="NCBI Taxonomy" id="2320860"/>
    <lineage>
        <taxon>Bacteria</taxon>
        <taxon>Pseudomonadati</taxon>
        <taxon>Pseudomonadota</taxon>
        <taxon>Alphaproteobacteria</taxon>
        <taxon>Rhodospirillales</taxon>
        <taxon>Azospirillaceae</taxon>
        <taxon>Azospirillum</taxon>
    </lineage>
</organism>
<feature type="transmembrane region" description="Helical" evidence="7">
    <location>
        <begin position="24"/>
        <end position="44"/>
    </location>
</feature>
<protein>
    <submittedName>
        <fullName evidence="10">ABC transporter permease</fullName>
    </submittedName>
</protein>
<dbReference type="InterPro" id="IPR003838">
    <property type="entry name" value="ABC3_permease_C"/>
</dbReference>
<evidence type="ECO:0000256" key="7">
    <source>
        <dbReference type="SAM" id="Phobius"/>
    </source>
</evidence>
<feature type="transmembrane region" description="Helical" evidence="7">
    <location>
        <begin position="366"/>
        <end position="393"/>
    </location>
</feature>
<dbReference type="GO" id="GO:0044874">
    <property type="term" value="P:lipoprotein localization to outer membrane"/>
    <property type="evidence" value="ECO:0007669"/>
    <property type="project" value="TreeGrafter"/>
</dbReference>
<dbReference type="Pfam" id="PF02687">
    <property type="entry name" value="FtsX"/>
    <property type="match status" value="1"/>
</dbReference>
<keyword evidence="5 7" id="KW-1133">Transmembrane helix</keyword>
<evidence type="ECO:0000256" key="3">
    <source>
        <dbReference type="ARBA" id="ARBA00022475"/>
    </source>
</evidence>
<keyword evidence="3" id="KW-1003">Cell membrane</keyword>
<feature type="transmembrane region" description="Helical" evidence="7">
    <location>
        <begin position="327"/>
        <end position="346"/>
    </location>
</feature>
<comment type="subcellular location">
    <subcellularLocation>
        <location evidence="1">Cell membrane</location>
        <topology evidence="1">Multi-pass membrane protein</topology>
    </subcellularLocation>
</comment>
<dbReference type="Pfam" id="PF12704">
    <property type="entry name" value="MacB_PCD"/>
    <property type="match status" value="1"/>
</dbReference>
<keyword evidence="6 7" id="KW-0472">Membrane</keyword>
<evidence type="ECO:0000256" key="6">
    <source>
        <dbReference type="ARBA" id="ARBA00023136"/>
    </source>
</evidence>
<feature type="domain" description="MacB-like periplasmic core" evidence="9">
    <location>
        <begin position="23"/>
        <end position="254"/>
    </location>
</feature>
<comment type="similarity">
    <text evidence="2">Belongs to the ABC-4 integral membrane protein family. LolC/E subfamily.</text>
</comment>
<evidence type="ECO:0000256" key="2">
    <source>
        <dbReference type="ARBA" id="ARBA00005236"/>
    </source>
</evidence>
<proteinExistence type="inferred from homology"/>
<evidence type="ECO:0000256" key="4">
    <source>
        <dbReference type="ARBA" id="ARBA00022692"/>
    </source>
</evidence>
<dbReference type="InterPro" id="IPR051447">
    <property type="entry name" value="Lipoprotein-release_system"/>
</dbReference>
<reference evidence="10 11" key="1">
    <citation type="submission" date="2018-09" db="EMBL/GenBank/DDBJ databases">
        <authorList>
            <person name="Zhu H."/>
        </authorList>
    </citation>
    <scope>NUCLEOTIDE SEQUENCE [LARGE SCALE GENOMIC DNA]</scope>
    <source>
        <strain evidence="10 11">K2W22B-5</strain>
    </source>
</reference>
<dbReference type="PANTHER" id="PTHR30489">
    <property type="entry name" value="LIPOPROTEIN-RELEASING SYSTEM TRANSMEMBRANE PROTEIN LOLE"/>
    <property type="match status" value="1"/>
</dbReference>
<evidence type="ECO:0000256" key="5">
    <source>
        <dbReference type="ARBA" id="ARBA00022989"/>
    </source>
</evidence>
<name>A0A418VSU0_9PROT</name>
<dbReference type="AlphaFoldDB" id="A0A418VSU0"/>
<dbReference type="InterPro" id="IPR025857">
    <property type="entry name" value="MacB_PCD"/>
</dbReference>
<gene>
    <name evidence="10" type="ORF">D3877_22555</name>
</gene>
<dbReference type="Proteomes" id="UP000283458">
    <property type="component" value="Unassembled WGS sequence"/>
</dbReference>
<keyword evidence="11" id="KW-1185">Reference proteome</keyword>
<accession>A0A418VSU0</accession>
<feature type="domain" description="ABC3 transporter permease C-terminal" evidence="8">
    <location>
        <begin position="287"/>
        <end position="403"/>
    </location>
</feature>
<dbReference type="GO" id="GO:0098797">
    <property type="term" value="C:plasma membrane protein complex"/>
    <property type="evidence" value="ECO:0007669"/>
    <property type="project" value="TreeGrafter"/>
</dbReference>
<dbReference type="EMBL" id="QYUL01000003">
    <property type="protein sequence ID" value="RJF79543.1"/>
    <property type="molecule type" value="Genomic_DNA"/>
</dbReference>
<sequence length="409" mass="43464">MNRWTPFEWIAAIRFFKEGRMQTLFILAGVAIGVGVIVFMSGLLSSLQANFIRRVLTSQPHIQIIAPDEVARPLRVAPSGVVVASIVQRPAQRLRSIDQWQMIRTQLLRRADITNVSPTVTASALAVRGDASRSITLTGIDPEVYFNIVKLPDYIILGQPRVTSEDIIIGAELAKDLGVSVGDKVNVTAASGALRALTISAIFDLGNKGANERSTFVALRTAQALSNLVGGVTSIDITIQDVYAADTIAASVQAEVGMQVDSWIKTNAQFFTAVNAQKISNTAIRGFVGLSVAFGIASVLVVSVIQRSKDIGILRAMGASQNQILRIFLLQGALLGFLGSLVGSLVGRQSLVFLHSFLRQADGSELFPLILEPSLFVAAVALASVTGVVAAAVPAIRAAKLDPVVAIRG</sequence>
<evidence type="ECO:0000256" key="1">
    <source>
        <dbReference type="ARBA" id="ARBA00004651"/>
    </source>
</evidence>
<evidence type="ECO:0000313" key="10">
    <source>
        <dbReference type="EMBL" id="RJF79543.1"/>
    </source>
</evidence>
<evidence type="ECO:0000313" key="11">
    <source>
        <dbReference type="Proteomes" id="UP000283458"/>
    </source>
</evidence>
<keyword evidence="4 7" id="KW-0812">Transmembrane</keyword>
<feature type="transmembrane region" description="Helical" evidence="7">
    <location>
        <begin position="287"/>
        <end position="306"/>
    </location>
</feature>
<comment type="caution">
    <text evidence="10">The sequence shown here is derived from an EMBL/GenBank/DDBJ whole genome shotgun (WGS) entry which is preliminary data.</text>
</comment>
<evidence type="ECO:0000259" key="8">
    <source>
        <dbReference type="Pfam" id="PF02687"/>
    </source>
</evidence>
<evidence type="ECO:0000259" key="9">
    <source>
        <dbReference type="Pfam" id="PF12704"/>
    </source>
</evidence>
<dbReference type="OrthoDB" id="9808461at2"/>
<dbReference type="PANTHER" id="PTHR30489:SF0">
    <property type="entry name" value="LIPOPROTEIN-RELEASING SYSTEM TRANSMEMBRANE PROTEIN LOLE"/>
    <property type="match status" value="1"/>
</dbReference>